<keyword evidence="1" id="KW-0812">Transmembrane</keyword>
<reference evidence="2 3" key="1">
    <citation type="journal article" date="2020" name="Elife">
        <title>Loss of centromere function drives karyotype evolution in closely related Malassezia species.</title>
        <authorList>
            <person name="Sankaranarayanan S.R."/>
            <person name="Ianiri G."/>
            <person name="Coelho M.A."/>
            <person name="Reza M.H."/>
            <person name="Thimmappa B.C."/>
            <person name="Ganguly P."/>
            <person name="Vadnala R.N."/>
            <person name="Sun S."/>
            <person name="Siddharthan R."/>
            <person name="Tellgren-Roth C."/>
            <person name="Dawson T.L."/>
            <person name="Heitman J."/>
            <person name="Sanyal K."/>
        </authorList>
    </citation>
    <scope>NUCLEOTIDE SEQUENCE [LARGE SCALE GENOMIC DNA]</scope>
    <source>
        <strain evidence="2">CBS14141</strain>
    </source>
</reference>
<evidence type="ECO:0000313" key="3">
    <source>
        <dbReference type="Proteomes" id="UP000818624"/>
    </source>
</evidence>
<dbReference type="InterPro" id="IPR007720">
    <property type="entry name" value="PigQ/GPI1"/>
</dbReference>
<dbReference type="EMBL" id="CP046238">
    <property type="protein sequence ID" value="WFD49547.1"/>
    <property type="molecule type" value="Genomic_DNA"/>
</dbReference>
<dbReference type="Proteomes" id="UP000818624">
    <property type="component" value="Chromosome 5"/>
</dbReference>
<sequence>MDPDRRRELRLARRPGAGLRRAVRRLALVRWAWHAPACAWAPRAWTWRAPTPTPCALYNCVAYVVYGVGAWPAYAASWPGVAAAIARGDAEQVACAVREARVRAARAWDAVLRLGVDLALGWVLAAWLERDAVRVCAWLARALDAVSAPAVRAVLDQLASWPLGIKLNTELAQFLRDVLSSASEGMTRAVHARARAHLRAYVAACACVGRVLGASGVLSVQLDALAVVGAHLGAGYAVLRRVYGFVVRAARSLFDLFRGRKRNPLHGGRVDAAHYEVDQLFLGTILFTLLVFLAPTVVLFYAASAAAWVAVQGVRAALAACVGVLAALPLYALGVACVCPARAAERVDGAACGAAWAVRGVPARAARAPVGGAVRPLVRAPALVWAAVRGAALHVAPVYPTT</sequence>
<gene>
    <name evidence="2" type="primary">gpi1</name>
    <name evidence="2" type="ORF">GLX27_004230</name>
</gene>
<evidence type="ECO:0000256" key="1">
    <source>
        <dbReference type="SAM" id="Phobius"/>
    </source>
</evidence>
<dbReference type="PANTHER" id="PTHR21329">
    <property type="entry name" value="PHOSPHATIDYLINOSITOL N-ACETYLGLUCOSAMINYLTRANSFERASE SUBUNIT Q-RELATED"/>
    <property type="match status" value="1"/>
</dbReference>
<keyword evidence="1" id="KW-1133">Transmembrane helix</keyword>
<proteinExistence type="predicted"/>
<evidence type="ECO:0000313" key="2">
    <source>
        <dbReference type="EMBL" id="WFD49547.1"/>
    </source>
</evidence>
<keyword evidence="1" id="KW-0472">Membrane</keyword>
<protein>
    <submittedName>
        <fullName evidence="2">Pig-Q</fullName>
    </submittedName>
</protein>
<dbReference type="PANTHER" id="PTHR21329:SF3">
    <property type="entry name" value="PHOSPHATIDYLINOSITOL N-ACETYLGLUCOSAMINYLTRANSFERASE SUBUNIT Q"/>
    <property type="match status" value="1"/>
</dbReference>
<feature type="transmembrane region" description="Helical" evidence="1">
    <location>
        <begin position="280"/>
        <end position="310"/>
    </location>
</feature>
<dbReference type="Pfam" id="PF05024">
    <property type="entry name" value="Gpi1"/>
    <property type="match status" value="1"/>
</dbReference>
<name>A0ABY8EYB9_MALFU</name>
<accession>A0ABY8EYB9</accession>
<organism evidence="2 3">
    <name type="scientific">Malassezia furfur</name>
    <name type="common">Pityriasis versicolor infection agent</name>
    <name type="synonym">Pityrosporum furfur</name>
    <dbReference type="NCBI Taxonomy" id="55194"/>
    <lineage>
        <taxon>Eukaryota</taxon>
        <taxon>Fungi</taxon>
        <taxon>Dikarya</taxon>
        <taxon>Basidiomycota</taxon>
        <taxon>Ustilaginomycotina</taxon>
        <taxon>Malasseziomycetes</taxon>
        <taxon>Malasseziales</taxon>
        <taxon>Malasseziaceae</taxon>
        <taxon>Malassezia</taxon>
    </lineage>
</organism>
<feature type="transmembrane region" description="Helical" evidence="1">
    <location>
        <begin position="316"/>
        <end position="339"/>
    </location>
</feature>
<keyword evidence="3" id="KW-1185">Reference proteome</keyword>